<evidence type="ECO:0000313" key="4">
    <source>
        <dbReference type="EMBL" id="MEJ2864339.1"/>
    </source>
</evidence>
<feature type="region of interest" description="Disordered" evidence="1">
    <location>
        <begin position="196"/>
        <end position="229"/>
    </location>
</feature>
<gene>
    <name evidence="4" type="ORF">WCD58_24490</name>
</gene>
<proteinExistence type="predicted"/>
<keyword evidence="2" id="KW-1133">Transmembrane helix</keyword>
<sequence length="481" mass="48141">MIRRRRVGVLLVLLGALAALVAPGAFAHESTPTGVQRIELDLGARELALTITAPPEGGGRLPVVVLPRGEAPPGEVMLAAVRPGEEPANPVAVPVAPVGQPHEVALTADAPGAWEITVADGTTVARVPVTVAAPAPTPGWVWAVRVGAVLGVIALIAALAQSVRQRPRLALGLGAAALVGLTVAATAVAMAPSSATTTPEAAPAPAPVTAPPAGGHAGHGGAAPSAPAPVPMTSGSVVATASTTSPAVPGAPVDLELDLTDSSTGAVVDDLAIHDDALIHLAVIGPDQQLAHVHPVRTAPGHYVVRLTPGVAGRYGVFAEMERAGDGGHQVARTAFEVPGPSTVSVPPAPGPGMREVAGMQVDVAVPEAVAGRPTSVTATFGQGGRQVTDLQGWLGMAGHLLVLGPGLGGAPDPTDPASAFGHVHDMSAAGPAGTYGPRITFEHTFPRAGRYQLWVQVQRDWQIVTVSVTVDVAPAAGPQP</sequence>
<dbReference type="RefSeq" id="WP_337705700.1">
    <property type="nucleotide sequence ID" value="NZ_JBBEGM010000011.1"/>
</dbReference>
<keyword evidence="2" id="KW-0812">Transmembrane</keyword>
<dbReference type="Proteomes" id="UP001369736">
    <property type="component" value="Unassembled WGS sequence"/>
</dbReference>
<evidence type="ECO:0000256" key="2">
    <source>
        <dbReference type="SAM" id="Phobius"/>
    </source>
</evidence>
<feature type="chain" id="PRO_5046434604" description="Secreted protein" evidence="3">
    <location>
        <begin position="28"/>
        <end position="481"/>
    </location>
</feature>
<keyword evidence="5" id="KW-1185">Reference proteome</keyword>
<reference evidence="4 5" key="1">
    <citation type="submission" date="2024-03" db="EMBL/GenBank/DDBJ databases">
        <title>Actinomycetospora sp. OC33-EN07, a novel actinomycete isolated from wild orchid (Aerides multiflora).</title>
        <authorList>
            <person name="Suriyachadkun C."/>
        </authorList>
    </citation>
    <scope>NUCLEOTIDE SEQUENCE [LARGE SCALE GENOMIC DNA]</scope>
    <source>
        <strain evidence="4 5">OC33-EN07</strain>
    </source>
</reference>
<evidence type="ECO:0000313" key="5">
    <source>
        <dbReference type="Proteomes" id="UP001369736"/>
    </source>
</evidence>
<evidence type="ECO:0000256" key="3">
    <source>
        <dbReference type="SAM" id="SignalP"/>
    </source>
</evidence>
<dbReference type="EMBL" id="JBBEGM010000011">
    <property type="protein sequence ID" value="MEJ2864339.1"/>
    <property type="molecule type" value="Genomic_DNA"/>
</dbReference>
<protein>
    <recommendedName>
        <fullName evidence="6">Secreted protein</fullName>
    </recommendedName>
</protein>
<feature type="signal peptide" evidence="3">
    <location>
        <begin position="1"/>
        <end position="27"/>
    </location>
</feature>
<feature type="transmembrane region" description="Helical" evidence="2">
    <location>
        <begin position="140"/>
        <end position="160"/>
    </location>
</feature>
<keyword evidence="3" id="KW-0732">Signal</keyword>
<accession>A0ABU8MAF7</accession>
<comment type="caution">
    <text evidence="4">The sequence shown here is derived from an EMBL/GenBank/DDBJ whole genome shotgun (WGS) entry which is preliminary data.</text>
</comment>
<keyword evidence="2" id="KW-0472">Membrane</keyword>
<evidence type="ECO:0008006" key="6">
    <source>
        <dbReference type="Google" id="ProtNLM"/>
    </source>
</evidence>
<evidence type="ECO:0000256" key="1">
    <source>
        <dbReference type="SAM" id="MobiDB-lite"/>
    </source>
</evidence>
<organism evidence="4 5">
    <name type="scientific">Actinomycetospora flava</name>
    <dbReference type="NCBI Taxonomy" id="3129232"/>
    <lineage>
        <taxon>Bacteria</taxon>
        <taxon>Bacillati</taxon>
        <taxon>Actinomycetota</taxon>
        <taxon>Actinomycetes</taxon>
        <taxon>Pseudonocardiales</taxon>
        <taxon>Pseudonocardiaceae</taxon>
        <taxon>Actinomycetospora</taxon>
    </lineage>
</organism>
<feature type="transmembrane region" description="Helical" evidence="2">
    <location>
        <begin position="169"/>
        <end position="191"/>
    </location>
</feature>
<name>A0ABU8MAF7_9PSEU</name>